<dbReference type="Pfam" id="PF02601">
    <property type="entry name" value="Exonuc_VII_L"/>
    <property type="match status" value="1"/>
</dbReference>
<feature type="domain" description="OB-fold nucleic acid binding" evidence="8">
    <location>
        <begin position="6"/>
        <end position="104"/>
    </location>
</feature>
<dbReference type="EMBL" id="ACJN02000001">
    <property type="protein sequence ID" value="EFI35899.1"/>
    <property type="molecule type" value="Genomic_DNA"/>
</dbReference>
<dbReference type="InterPro" id="IPR012340">
    <property type="entry name" value="NA-bd_OB-fold"/>
</dbReference>
<dbReference type="HAMAP" id="MF_00378">
    <property type="entry name" value="Exonuc_7_L"/>
    <property type="match status" value="1"/>
</dbReference>
<dbReference type="RefSeq" id="WP_008869027.1">
    <property type="nucleotide sequence ID" value="NZ_ACJN02000001.1"/>
</dbReference>
<evidence type="ECO:0000313" key="9">
    <source>
        <dbReference type="EMBL" id="EFI35899.1"/>
    </source>
</evidence>
<proteinExistence type="inferred from homology"/>
<dbReference type="GO" id="GO:0003676">
    <property type="term" value="F:nucleic acid binding"/>
    <property type="evidence" value="ECO:0007669"/>
    <property type="project" value="InterPro"/>
</dbReference>
<dbReference type="GO" id="GO:0009318">
    <property type="term" value="C:exodeoxyribonuclease VII complex"/>
    <property type="evidence" value="ECO:0007669"/>
    <property type="project" value="UniProtKB-UniRule"/>
</dbReference>
<evidence type="ECO:0000256" key="1">
    <source>
        <dbReference type="ARBA" id="ARBA00022490"/>
    </source>
</evidence>
<keyword evidence="4 5" id="KW-0269">Exonuclease</keyword>
<keyword evidence="2 5" id="KW-0540">Nuclease</keyword>
<evidence type="ECO:0000256" key="2">
    <source>
        <dbReference type="ARBA" id="ARBA00022722"/>
    </source>
</evidence>
<dbReference type="SUPFAM" id="SSF50249">
    <property type="entry name" value="Nucleic acid-binding proteins"/>
    <property type="match status" value="1"/>
</dbReference>
<dbReference type="CDD" id="cd04489">
    <property type="entry name" value="ExoVII_LU_OBF"/>
    <property type="match status" value="1"/>
</dbReference>
<dbReference type="InterPro" id="IPR003753">
    <property type="entry name" value="Exonuc_VII_L"/>
</dbReference>
<evidence type="ECO:0000259" key="7">
    <source>
        <dbReference type="Pfam" id="PF02601"/>
    </source>
</evidence>
<dbReference type="NCBIfam" id="TIGR00237">
    <property type="entry name" value="xseA"/>
    <property type="match status" value="1"/>
</dbReference>
<name>D6SMI8_9BACT</name>
<comment type="similarity">
    <text evidence="5 6">Belongs to the XseA family.</text>
</comment>
<dbReference type="AlphaFoldDB" id="D6SMI8"/>
<dbReference type="GO" id="GO:0006308">
    <property type="term" value="P:DNA catabolic process"/>
    <property type="evidence" value="ECO:0007669"/>
    <property type="project" value="UniProtKB-UniRule"/>
</dbReference>
<dbReference type="Pfam" id="PF13742">
    <property type="entry name" value="tRNA_anti_2"/>
    <property type="match status" value="1"/>
</dbReference>
<comment type="function">
    <text evidence="5">Bidirectionally degrades single-stranded DNA into large acid-insoluble oligonucleotides, which are then degraded further into small acid-soluble oligonucleotides.</text>
</comment>
<sequence>MAHIFNVSELTAAIREVVEMHFPFVWVRGQATNVSRPGSGHIYFTLKDEQAALQVVWFKNTQAASRKQNSDPAASLDNGQEVICAGRIGVYPPRGTYQLIAELVQEQGLGDLFLAFEALKARLQQEGLFEAERKMKIPFNPERVGIITAPTGAALQDFMRVADDMGHGSEIIVYPSLVQGDKAPADIVRAINRACREDRVQVLVLMRGGGSLEDLWAFNSEEVARAIAGSHIPVITGVGHEVDTTIADLAADLRAATPSHVPQHLWLQRKDLWVRLDEQEMLLVQAYKRFLKTREEQLQNMSRGLGWLSPARQMQRREEQLDSLEQALKREGGNFLDMYMRMVQELESRLRGKFSPDYWEVRHQQLDYLQQTLKARAVNFLEDRENKVSFAAEKLESLDPYAPIRRGYSLVTVAKSGKFLRSVHDVSPGDVLEITVIDGQIKSRVGGD</sequence>
<evidence type="ECO:0000256" key="5">
    <source>
        <dbReference type="HAMAP-Rule" id="MF_00378"/>
    </source>
</evidence>
<protein>
    <recommendedName>
        <fullName evidence="5">Exodeoxyribonuclease 7 large subunit</fullName>
        <ecNumber evidence="5">3.1.11.6</ecNumber>
    </recommendedName>
    <alternativeName>
        <fullName evidence="5">Exodeoxyribonuclease VII large subunit</fullName>
        <shortName evidence="5">Exonuclease VII large subunit</shortName>
    </alternativeName>
</protein>
<dbReference type="InterPro" id="IPR020579">
    <property type="entry name" value="Exonuc_VII_lsu_C"/>
</dbReference>
<feature type="domain" description="Exonuclease VII large subunit C-terminal" evidence="7">
    <location>
        <begin position="128"/>
        <end position="443"/>
    </location>
</feature>
<accession>D6SMI8</accession>
<dbReference type="eggNOG" id="COG1570">
    <property type="taxonomic scope" value="Bacteria"/>
</dbReference>
<dbReference type="EC" id="3.1.11.6" evidence="5"/>
<comment type="subcellular location">
    <subcellularLocation>
        <location evidence="5 6">Cytoplasm</location>
    </subcellularLocation>
</comment>
<comment type="caution">
    <text evidence="9">The sequence shown here is derived from an EMBL/GenBank/DDBJ whole genome shotgun (WGS) entry which is preliminary data.</text>
</comment>
<keyword evidence="3 5" id="KW-0378">Hydrolase</keyword>
<evidence type="ECO:0000259" key="8">
    <source>
        <dbReference type="Pfam" id="PF13742"/>
    </source>
</evidence>
<dbReference type="OrthoDB" id="9802795at2"/>
<dbReference type="GO" id="GO:0008855">
    <property type="term" value="F:exodeoxyribonuclease VII activity"/>
    <property type="evidence" value="ECO:0007669"/>
    <property type="project" value="UniProtKB-UniRule"/>
</dbReference>
<gene>
    <name evidence="5" type="primary">xseA</name>
    <name evidence="9" type="ORF">Dthio_PD3338</name>
</gene>
<dbReference type="PANTHER" id="PTHR30008:SF0">
    <property type="entry name" value="EXODEOXYRIBONUCLEASE 7 LARGE SUBUNIT"/>
    <property type="match status" value="1"/>
</dbReference>
<comment type="catalytic activity">
    <reaction evidence="5 6">
        <text>Exonucleolytic cleavage in either 5'- to 3'- or 3'- to 5'-direction to yield nucleoside 5'-phosphates.</text>
        <dbReference type="EC" id="3.1.11.6"/>
    </reaction>
</comment>
<dbReference type="Proteomes" id="UP000005496">
    <property type="component" value="Unassembled WGS sequence"/>
</dbReference>
<evidence type="ECO:0000256" key="6">
    <source>
        <dbReference type="RuleBase" id="RU004355"/>
    </source>
</evidence>
<organism evidence="9 10">
    <name type="scientific">Desulfonatronospira thiodismutans ASO3-1</name>
    <dbReference type="NCBI Taxonomy" id="555779"/>
    <lineage>
        <taxon>Bacteria</taxon>
        <taxon>Pseudomonadati</taxon>
        <taxon>Thermodesulfobacteriota</taxon>
        <taxon>Desulfovibrionia</taxon>
        <taxon>Desulfovibrionales</taxon>
        <taxon>Desulfonatronovibrionaceae</taxon>
        <taxon>Desulfonatronospira</taxon>
    </lineage>
</organism>
<evidence type="ECO:0000313" key="10">
    <source>
        <dbReference type="Proteomes" id="UP000005496"/>
    </source>
</evidence>
<dbReference type="GO" id="GO:0005737">
    <property type="term" value="C:cytoplasm"/>
    <property type="evidence" value="ECO:0007669"/>
    <property type="project" value="UniProtKB-SubCell"/>
</dbReference>
<dbReference type="InterPro" id="IPR025824">
    <property type="entry name" value="OB-fold_nuc-bd_dom"/>
</dbReference>
<reference evidence="9" key="1">
    <citation type="submission" date="2010-05" db="EMBL/GenBank/DDBJ databases">
        <title>The draft genome of Desulfonatronospira thiodismutans ASO3-1.</title>
        <authorList>
            <consortium name="US DOE Joint Genome Institute (JGI-PGF)"/>
            <person name="Lucas S."/>
            <person name="Copeland A."/>
            <person name="Lapidus A."/>
            <person name="Cheng J.-F."/>
            <person name="Bruce D."/>
            <person name="Goodwin L."/>
            <person name="Pitluck S."/>
            <person name="Chertkov O."/>
            <person name="Brettin T."/>
            <person name="Detter J.C."/>
            <person name="Han C."/>
            <person name="Land M.L."/>
            <person name="Hauser L."/>
            <person name="Kyrpides N."/>
            <person name="Mikhailova N."/>
            <person name="Muyzer G."/>
            <person name="Woyke T."/>
        </authorList>
    </citation>
    <scope>NUCLEOTIDE SEQUENCE [LARGE SCALE GENOMIC DNA]</scope>
    <source>
        <strain evidence="9">ASO3-1</strain>
    </source>
</reference>
<keyword evidence="1 5" id="KW-0963">Cytoplasm</keyword>
<comment type="subunit">
    <text evidence="5">Heterooligomer composed of large and small subunits.</text>
</comment>
<evidence type="ECO:0000256" key="4">
    <source>
        <dbReference type="ARBA" id="ARBA00022839"/>
    </source>
</evidence>
<evidence type="ECO:0000256" key="3">
    <source>
        <dbReference type="ARBA" id="ARBA00022801"/>
    </source>
</evidence>
<keyword evidence="10" id="KW-1185">Reference proteome</keyword>
<dbReference type="PANTHER" id="PTHR30008">
    <property type="entry name" value="EXODEOXYRIBONUCLEASE 7 LARGE SUBUNIT"/>
    <property type="match status" value="1"/>
</dbReference>